<feature type="transmembrane region" description="Helical" evidence="1">
    <location>
        <begin position="106"/>
        <end position="129"/>
    </location>
</feature>
<evidence type="ECO:0000313" key="2">
    <source>
        <dbReference type="EMBL" id="AUO18805.1"/>
    </source>
</evidence>
<dbReference type="RefSeq" id="WP_102365057.1">
    <property type="nucleotide sequence ID" value="NZ_CP020991.1"/>
</dbReference>
<dbReference type="InterPro" id="IPR006938">
    <property type="entry name" value="DUF624"/>
</dbReference>
<feature type="transmembrane region" description="Helical" evidence="1">
    <location>
        <begin position="188"/>
        <end position="209"/>
    </location>
</feature>
<organism evidence="2 3">
    <name type="scientific">Monoglobus pectinilyticus</name>
    <dbReference type="NCBI Taxonomy" id="1981510"/>
    <lineage>
        <taxon>Bacteria</taxon>
        <taxon>Bacillati</taxon>
        <taxon>Bacillota</taxon>
        <taxon>Clostridia</taxon>
        <taxon>Monoglobales</taxon>
        <taxon>Monoglobaceae</taxon>
        <taxon>Monoglobus</taxon>
    </lineage>
</organism>
<name>A0A2K9P0M7_9FIRM</name>
<evidence type="ECO:0000313" key="3">
    <source>
        <dbReference type="Proteomes" id="UP000235589"/>
    </source>
</evidence>
<reference evidence="2 3" key="1">
    <citation type="submission" date="2017-04" db="EMBL/GenBank/DDBJ databases">
        <title>Monoglobus pectinilyticus 14 draft genome.</title>
        <authorList>
            <person name="Kim C."/>
            <person name="Rosendale D.I."/>
            <person name="Kelly W.J."/>
            <person name="Tannock G.W."/>
            <person name="Patchett M.L."/>
            <person name="Jordens J.Z."/>
        </authorList>
    </citation>
    <scope>NUCLEOTIDE SEQUENCE [LARGE SCALE GENOMIC DNA]</scope>
    <source>
        <strain evidence="2 3">14</strain>
    </source>
</reference>
<feature type="transmembrane region" description="Helical" evidence="1">
    <location>
        <begin position="221"/>
        <end position="254"/>
    </location>
</feature>
<feature type="transmembrane region" description="Helical" evidence="1">
    <location>
        <begin position="43"/>
        <end position="65"/>
    </location>
</feature>
<keyword evidence="1" id="KW-0472">Membrane</keyword>
<dbReference type="Proteomes" id="UP000235589">
    <property type="component" value="Chromosome"/>
</dbReference>
<dbReference type="GeneID" id="98062050"/>
<dbReference type="KEGG" id="mpec:B9O19_00622"/>
<dbReference type="EMBL" id="CP020991">
    <property type="protein sequence ID" value="AUO18805.1"/>
    <property type="molecule type" value="Genomic_DNA"/>
</dbReference>
<dbReference type="Pfam" id="PF04854">
    <property type="entry name" value="DUF624"/>
    <property type="match status" value="1"/>
</dbReference>
<accession>A0A2K9P0M7</accession>
<gene>
    <name evidence="2" type="ORF">B9O19_00622</name>
</gene>
<feature type="transmembrane region" description="Helical" evidence="1">
    <location>
        <begin position="156"/>
        <end position="176"/>
    </location>
</feature>
<dbReference type="OrthoDB" id="1852280at2"/>
<keyword evidence="1" id="KW-0812">Transmembrane</keyword>
<keyword evidence="1" id="KW-1133">Transmembrane helix</keyword>
<dbReference type="AlphaFoldDB" id="A0A2K9P0M7"/>
<feature type="transmembrane region" description="Helical" evidence="1">
    <location>
        <begin position="260"/>
        <end position="283"/>
    </location>
</feature>
<evidence type="ECO:0000256" key="1">
    <source>
        <dbReference type="SAM" id="Phobius"/>
    </source>
</evidence>
<protein>
    <submittedName>
        <fullName evidence="2">Membrane protein</fullName>
    </submittedName>
</protein>
<sequence length="319" mass="36574">MGIFSMKNYNKPGKGVDPLEPKSEGAVLFFEIFIRKFWKFIQVNLLFCLANIPTFLIVFFLSGTVSNAVYGTFSNQIASMVGLSAPDFSNSDFSAMYITIDLGIRAFVTILFTVFWGMGPVSAGMHYILRNYSREENSFILSDFWDAIKDNFKQSLAVYIIDLIALFVFFYGITFYSSQTNFLKYGKYLVYCLFLFYAMVHLFLYPLMVRYKLTIGKLYRNAALFCLVSLPYSILVIVLLLLMTVGVGYLGIFMLSSGSFTVLFTIYLIFAVLLLYSFTGFIVSYNAECQIRKHIDENADVDEKPNYEKEEKPSGRRLY</sequence>
<keyword evidence="3" id="KW-1185">Reference proteome</keyword>
<proteinExistence type="predicted"/>